<dbReference type="GO" id="GO:0007005">
    <property type="term" value="P:mitochondrion organization"/>
    <property type="evidence" value="ECO:0007669"/>
    <property type="project" value="Ensembl"/>
</dbReference>
<evidence type="ECO:0000256" key="1">
    <source>
        <dbReference type="ARBA" id="ARBA00004173"/>
    </source>
</evidence>
<sequence>MAAGAAVTLQLGHYAGCVGAHWWGLQEAAFCYSPEAGPQEREISHDALFRAGQTLQGQETYTPRLVLMDLKGSLNSLKREGTLYADTGTDLPAAWRGDLTTHTESPFPRNRFLRELDRLEGGMASNGDYNGHALPVGKAPASPLPGQQDTFQKMYQLEDTVQVWSDYLRVHLHPRSVFMINRYNHDGESSRLEAFAQGESLLQEPAYLEEMEDRLHFYVEECDYLQGFQVLCDLHNGFSGIGARVKELLSDEYAGKGILTWGLTPVIPSSRDSQKDFYRLMNTVLGIVHLSSHSSLFCPLSLNGSLGLRPGSPISLPHVQYDPSLNYHTSALLATALDTLSTPYRLHSSKFSMGHLADSLSVLGRKVVTAAAALPFPLVCDHTLPDALCSSVPWKPLSSCGEQTDGSSCAQAVVLRGLGKEYHTSPCPAGTEPRSVLHACATGEEVLARYLQTRCPGTFSTSLLLQGPCQVWAPYPQFFSPLLNKQGFLLDKPPSVPAAVNSIPVLTALQSSSVLHGVFSQFYKQLRNVDLRRWASYFSAGIELDDFQEALQELRTLAQCYKTSSEVDESDSD</sequence>
<dbReference type="CDD" id="cd06060">
    <property type="entry name" value="misato"/>
    <property type="match status" value="1"/>
</dbReference>
<reference evidence="10" key="2">
    <citation type="submission" date="2025-09" db="UniProtKB">
        <authorList>
            <consortium name="Ensembl"/>
        </authorList>
    </citation>
    <scope>IDENTIFICATION</scope>
</reference>
<dbReference type="Gene3D" id="3.40.50.1440">
    <property type="entry name" value="Tubulin/FtsZ, GTPase domain"/>
    <property type="match status" value="1"/>
</dbReference>
<dbReference type="OMA" id="RMAAYGC"/>
<evidence type="ECO:0000256" key="6">
    <source>
        <dbReference type="ARBA" id="ARBA00023128"/>
    </source>
</evidence>
<evidence type="ECO:0000256" key="7">
    <source>
        <dbReference type="ARBA" id="ARBA00045225"/>
    </source>
</evidence>
<comment type="similarity">
    <text evidence="3">Belongs to the misato family.</text>
</comment>
<evidence type="ECO:0000256" key="3">
    <source>
        <dbReference type="ARBA" id="ARBA00008507"/>
    </source>
</evidence>
<evidence type="ECO:0000256" key="4">
    <source>
        <dbReference type="ARBA" id="ARBA00017321"/>
    </source>
</evidence>
<feature type="domain" description="Misato Segment II tubulin-like" evidence="8">
    <location>
        <begin position="7"/>
        <end position="118"/>
    </location>
</feature>
<reference evidence="10" key="1">
    <citation type="submission" date="2025-08" db="UniProtKB">
        <authorList>
            <consortium name="Ensembl"/>
        </authorList>
    </citation>
    <scope>IDENTIFICATION</scope>
</reference>
<keyword evidence="11" id="KW-1185">Reference proteome</keyword>
<comment type="function">
    <text evidence="7">Involved in the regulation of mitochondrial distribution and morphology. Required for mitochondrial fusion and mitochondrial network formation.</text>
</comment>
<feature type="domain" description="DML1/Misato tubulin" evidence="9">
    <location>
        <begin position="159"/>
        <end position="346"/>
    </location>
</feature>
<keyword evidence="6" id="KW-0496">Mitochondrion</keyword>
<dbReference type="InterPro" id="IPR049942">
    <property type="entry name" value="DML1/Misato"/>
</dbReference>
<dbReference type="Pfam" id="PF10644">
    <property type="entry name" value="Misat_Tub_SegII"/>
    <property type="match status" value="1"/>
</dbReference>
<evidence type="ECO:0000256" key="2">
    <source>
        <dbReference type="ARBA" id="ARBA00004496"/>
    </source>
</evidence>
<dbReference type="GeneTree" id="ENSGT00530000064067"/>
<dbReference type="SUPFAM" id="SSF52490">
    <property type="entry name" value="Tubulin nucleotide-binding domain-like"/>
    <property type="match status" value="1"/>
</dbReference>
<dbReference type="GO" id="GO:0010636">
    <property type="term" value="P:positive regulation of mitochondrial fusion"/>
    <property type="evidence" value="ECO:0007669"/>
    <property type="project" value="Ensembl"/>
</dbReference>
<dbReference type="InterPro" id="IPR029209">
    <property type="entry name" value="DML1/Misato_tubulin"/>
</dbReference>
<dbReference type="Proteomes" id="UP000694392">
    <property type="component" value="Unplaced"/>
</dbReference>
<dbReference type="Ensembl" id="ENSSPUT00000022025.1">
    <property type="protein sequence ID" value="ENSSPUP00000020670.1"/>
    <property type="gene ID" value="ENSSPUG00000015881.1"/>
</dbReference>
<dbReference type="AlphaFoldDB" id="A0A8D0HKW2"/>
<protein>
    <recommendedName>
        <fullName evidence="4">Protein misato homolog 1</fullName>
    </recommendedName>
</protein>
<dbReference type="InterPro" id="IPR019605">
    <property type="entry name" value="Misato_II_tubulin-like"/>
</dbReference>
<accession>A0A8D0HKW2</accession>
<dbReference type="Pfam" id="PF14881">
    <property type="entry name" value="Tubulin_3"/>
    <property type="match status" value="1"/>
</dbReference>
<dbReference type="PANTHER" id="PTHR13391">
    <property type="entry name" value="MITOCHONDRIAL DISTRIBUTION REGULATOR MISATO"/>
    <property type="match status" value="1"/>
</dbReference>
<name>A0A8D0HKW2_SPHPU</name>
<keyword evidence="5" id="KW-0963">Cytoplasm</keyword>
<dbReference type="GO" id="GO:0048311">
    <property type="term" value="P:mitochondrion distribution"/>
    <property type="evidence" value="ECO:0007669"/>
    <property type="project" value="Ensembl"/>
</dbReference>
<evidence type="ECO:0000256" key="5">
    <source>
        <dbReference type="ARBA" id="ARBA00022490"/>
    </source>
</evidence>
<organism evidence="10 11">
    <name type="scientific">Sphenodon punctatus</name>
    <name type="common">Tuatara</name>
    <name type="synonym">Hatteria punctata</name>
    <dbReference type="NCBI Taxonomy" id="8508"/>
    <lineage>
        <taxon>Eukaryota</taxon>
        <taxon>Metazoa</taxon>
        <taxon>Chordata</taxon>
        <taxon>Craniata</taxon>
        <taxon>Vertebrata</taxon>
        <taxon>Euteleostomi</taxon>
        <taxon>Lepidosauria</taxon>
        <taxon>Sphenodontia</taxon>
        <taxon>Sphenodontidae</taxon>
        <taxon>Sphenodon</taxon>
    </lineage>
</organism>
<dbReference type="GO" id="GO:0005741">
    <property type="term" value="C:mitochondrial outer membrane"/>
    <property type="evidence" value="ECO:0007669"/>
    <property type="project" value="Ensembl"/>
</dbReference>
<evidence type="ECO:0000259" key="9">
    <source>
        <dbReference type="Pfam" id="PF14881"/>
    </source>
</evidence>
<dbReference type="InterPro" id="IPR036525">
    <property type="entry name" value="Tubulin/FtsZ_GTPase_sf"/>
</dbReference>
<dbReference type="GO" id="GO:0005829">
    <property type="term" value="C:cytosol"/>
    <property type="evidence" value="ECO:0007669"/>
    <property type="project" value="Ensembl"/>
</dbReference>
<gene>
    <name evidence="10" type="primary">MSTO1</name>
</gene>
<comment type="subcellular location">
    <subcellularLocation>
        <location evidence="2">Cytoplasm</location>
    </subcellularLocation>
    <subcellularLocation>
        <location evidence="1">Mitochondrion</location>
    </subcellularLocation>
</comment>
<evidence type="ECO:0000313" key="10">
    <source>
        <dbReference type="Ensembl" id="ENSSPUP00000020670.1"/>
    </source>
</evidence>
<evidence type="ECO:0000313" key="11">
    <source>
        <dbReference type="Proteomes" id="UP000694392"/>
    </source>
</evidence>
<dbReference type="PANTHER" id="PTHR13391:SF0">
    <property type="entry name" value="PROTEIN MISATO HOMOLOG 1"/>
    <property type="match status" value="1"/>
</dbReference>
<evidence type="ECO:0000259" key="8">
    <source>
        <dbReference type="Pfam" id="PF10644"/>
    </source>
</evidence>
<proteinExistence type="inferred from homology"/>